<dbReference type="RefSeq" id="WP_025227345.1">
    <property type="nucleotide sequence ID" value="NZ_CP007139.1"/>
</dbReference>
<accession>A0A068NKP3</accession>
<organism evidence="2 3">
    <name type="scientific">Fimbriimonas ginsengisoli Gsoil 348</name>
    <dbReference type="NCBI Taxonomy" id="661478"/>
    <lineage>
        <taxon>Bacteria</taxon>
        <taxon>Bacillati</taxon>
        <taxon>Armatimonadota</taxon>
        <taxon>Fimbriimonadia</taxon>
        <taxon>Fimbriimonadales</taxon>
        <taxon>Fimbriimonadaceae</taxon>
        <taxon>Fimbriimonas</taxon>
    </lineage>
</organism>
<sequence length="134" mass="14492">MVKLTARERLAAGDPPAVYTLDDAKAARLKGRTMLIPSPMQVRDAIAAIPVGQSKTFGQLRADLARDSGADVTCPFAAGVFWRVVAEAAEEDRAEGATEVTPWWRVTRDGKPNPKLPGGESRHRELLGEEGIKI</sequence>
<reference evidence="2 3" key="1">
    <citation type="journal article" date="2014" name="PLoS ONE">
        <title>The first complete genome sequence of the class fimbriimonadia in the phylum armatimonadetes.</title>
        <authorList>
            <person name="Hu Z.Y."/>
            <person name="Wang Y.Z."/>
            <person name="Im W.T."/>
            <person name="Wang S.Y."/>
            <person name="Zhao G.P."/>
            <person name="Zheng H.J."/>
            <person name="Quan Z.X."/>
        </authorList>
    </citation>
    <scope>NUCLEOTIDE SEQUENCE [LARGE SCALE GENOMIC DNA]</scope>
    <source>
        <strain evidence="2">Gsoil 348</strain>
    </source>
</reference>
<dbReference type="SUPFAM" id="SSF46767">
    <property type="entry name" value="Methylated DNA-protein cysteine methyltransferase, C-terminal domain"/>
    <property type="match status" value="1"/>
</dbReference>
<feature type="region of interest" description="Disordered" evidence="1">
    <location>
        <begin position="105"/>
        <end position="134"/>
    </location>
</feature>
<name>A0A068NKP3_FIMGI</name>
<dbReference type="Proteomes" id="UP000027982">
    <property type="component" value="Chromosome"/>
</dbReference>
<feature type="compositionally biased region" description="Basic and acidic residues" evidence="1">
    <location>
        <begin position="120"/>
        <end position="134"/>
    </location>
</feature>
<dbReference type="Gene3D" id="1.10.10.10">
    <property type="entry name" value="Winged helix-like DNA-binding domain superfamily/Winged helix DNA-binding domain"/>
    <property type="match status" value="1"/>
</dbReference>
<dbReference type="eggNOG" id="COG3695">
    <property type="taxonomic scope" value="Bacteria"/>
</dbReference>
<dbReference type="InterPro" id="IPR036217">
    <property type="entry name" value="MethylDNA_cys_MeTrfase_DNAb"/>
</dbReference>
<evidence type="ECO:0000313" key="2">
    <source>
        <dbReference type="EMBL" id="AIE84002.1"/>
    </source>
</evidence>
<dbReference type="KEGG" id="fgi:OP10G_0634"/>
<dbReference type="AlphaFoldDB" id="A0A068NKP3"/>
<evidence type="ECO:0000313" key="3">
    <source>
        <dbReference type="Proteomes" id="UP000027982"/>
    </source>
</evidence>
<dbReference type="OrthoDB" id="1796440at2"/>
<dbReference type="EMBL" id="CP007139">
    <property type="protein sequence ID" value="AIE84002.1"/>
    <property type="molecule type" value="Genomic_DNA"/>
</dbReference>
<dbReference type="HOGENOM" id="CLU_1893088_0_0_0"/>
<gene>
    <name evidence="2" type="ORF">OP10G_0634</name>
</gene>
<protein>
    <submittedName>
        <fullName evidence="2">Uncharacterized protein</fullName>
    </submittedName>
</protein>
<dbReference type="InterPro" id="IPR036388">
    <property type="entry name" value="WH-like_DNA-bd_sf"/>
</dbReference>
<proteinExistence type="predicted"/>
<keyword evidence="3" id="KW-1185">Reference proteome</keyword>
<dbReference type="STRING" id="661478.OP10G_0634"/>
<evidence type="ECO:0000256" key="1">
    <source>
        <dbReference type="SAM" id="MobiDB-lite"/>
    </source>
</evidence>